<evidence type="ECO:0000256" key="1">
    <source>
        <dbReference type="SAM" id="MobiDB-lite"/>
    </source>
</evidence>
<name>A0ABC9GZS4_9POAL</name>
<keyword evidence="3" id="KW-1185">Reference proteome</keyword>
<dbReference type="AlphaFoldDB" id="A0ABC9GZS4"/>
<dbReference type="Gene3D" id="2.40.10.120">
    <property type="match status" value="1"/>
</dbReference>
<sequence length="415" mass="45164">MSQSNPSPGGHTSLLEEYLLANQPSDSEASSEEEEDPNAPAEDFTKEGITAKRVVLCLSKSIVSLVSSVDGKPLFACTGTVVDHVGSATLILTSATLVSKPGIDYEAYGANEVKIEVLLHNKRTIHGCLAMCNLQYNIAVVTVDSQLDLPMVTLNDFPDCYSLLVRPVIAVGRDTKYGLLVRHGNMIRKSSKLDCSEILVCTCPVSKTFIGGLVMDFERRIVGITFWGNDTTPIVPVEIAARCLQHFKCFRILKQPCLCIRGHALHTMELSNLGKICYMFPDLCCGMGIVVDKVVTHATPPLPPPPARCGTDGVENRTRALLVVVSISGELSENCGSIQVGDIIHSIDGIALHSVAQLTAMLLDAMLVAIRSQNTVTLQASIRRFRDKSKPVAVLNIHENHSVECDKSFNRWRLP</sequence>
<dbReference type="EMBL" id="CAXIPR030000648">
    <property type="protein sequence ID" value="CAM0146736.1"/>
    <property type="molecule type" value="Genomic_DNA"/>
</dbReference>
<evidence type="ECO:0000313" key="2">
    <source>
        <dbReference type="EMBL" id="CAM0146736.1"/>
    </source>
</evidence>
<reference evidence="2" key="1">
    <citation type="submission" date="2024-10" db="EMBL/GenBank/DDBJ databases">
        <authorList>
            <person name="Ryan C."/>
        </authorList>
    </citation>
    <scope>NUCLEOTIDE SEQUENCE [LARGE SCALE GENOMIC DNA]</scope>
</reference>
<dbReference type="PANTHER" id="PTHR47389">
    <property type="entry name" value="OS09G0436400 PROTEIN"/>
    <property type="match status" value="1"/>
</dbReference>
<evidence type="ECO:0000313" key="3">
    <source>
        <dbReference type="Proteomes" id="UP001497457"/>
    </source>
</evidence>
<dbReference type="Proteomes" id="UP001497457">
    <property type="component" value="Unassembled WGS sequence"/>
</dbReference>
<dbReference type="InterPro" id="IPR036034">
    <property type="entry name" value="PDZ_sf"/>
</dbReference>
<comment type="caution">
    <text evidence="2">The sequence shown here is derived from an EMBL/GenBank/DDBJ whole genome shotgun (WGS) entry which is preliminary data.</text>
</comment>
<proteinExistence type="predicted"/>
<feature type="region of interest" description="Disordered" evidence="1">
    <location>
        <begin position="1"/>
        <end position="44"/>
    </location>
</feature>
<gene>
    <name evidence="2" type="ORF">URODEC1_LOCUS120265</name>
</gene>
<evidence type="ECO:0008006" key="4">
    <source>
        <dbReference type="Google" id="ProtNLM"/>
    </source>
</evidence>
<protein>
    <recommendedName>
        <fullName evidence="4">PDZ domain-containing protein</fullName>
    </recommendedName>
</protein>
<dbReference type="SUPFAM" id="SSF50494">
    <property type="entry name" value="Trypsin-like serine proteases"/>
    <property type="match status" value="1"/>
</dbReference>
<dbReference type="InterPro" id="IPR009003">
    <property type="entry name" value="Peptidase_S1_PA"/>
</dbReference>
<dbReference type="PANTHER" id="PTHR47389:SF6">
    <property type="entry name" value="OS09G0436300 PROTEIN"/>
    <property type="match status" value="1"/>
</dbReference>
<dbReference type="Pfam" id="PF13365">
    <property type="entry name" value="Trypsin_2"/>
    <property type="match status" value="1"/>
</dbReference>
<organism evidence="2 3">
    <name type="scientific">Urochloa decumbens</name>
    <dbReference type="NCBI Taxonomy" id="240449"/>
    <lineage>
        <taxon>Eukaryota</taxon>
        <taxon>Viridiplantae</taxon>
        <taxon>Streptophyta</taxon>
        <taxon>Embryophyta</taxon>
        <taxon>Tracheophyta</taxon>
        <taxon>Spermatophyta</taxon>
        <taxon>Magnoliopsida</taxon>
        <taxon>Liliopsida</taxon>
        <taxon>Poales</taxon>
        <taxon>Poaceae</taxon>
        <taxon>PACMAD clade</taxon>
        <taxon>Panicoideae</taxon>
        <taxon>Panicodae</taxon>
        <taxon>Paniceae</taxon>
        <taxon>Melinidinae</taxon>
        <taxon>Urochloa</taxon>
    </lineage>
</organism>
<accession>A0ABC9GZS4</accession>
<dbReference type="SUPFAM" id="SSF50156">
    <property type="entry name" value="PDZ domain-like"/>
    <property type="match status" value="1"/>
</dbReference>